<comment type="caution">
    <text evidence="1">The sequence shown here is derived from an EMBL/GenBank/DDBJ whole genome shotgun (WGS) entry which is preliminary data.</text>
</comment>
<dbReference type="Proteomes" id="UP000295685">
    <property type="component" value="Unassembled WGS sequence"/>
</dbReference>
<evidence type="ECO:0000313" key="4">
    <source>
        <dbReference type="Proteomes" id="UP000295685"/>
    </source>
</evidence>
<evidence type="ECO:0000313" key="2">
    <source>
        <dbReference type="EMBL" id="TEA02970.1"/>
    </source>
</evidence>
<reference evidence="3 4" key="1">
    <citation type="journal article" date="2019" name="Sci. Rep.">
        <title>Extended insight into the Mycobacterium chelonae-abscessus complex through whole genome sequencing of Mycobacterium salmoniphilum outbreak and Mycobacterium salmoniphilum-like strains.</title>
        <authorList>
            <person name="Behra P.R.K."/>
            <person name="Das S."/>
            <person name="Pettersson B.M.F."/>
            <person name="Shirreff L."/>
            <person name="DuCote T."/>
            <person name="Jacobsson K.G."/>
            <person name="Ennis D.G."/>
            <person name="Kirsebom L.A."/>
        </authorList>
    </citation>
    <scope>NUCLEOTIDE SEQUENCE [LARGE SCALE GENOMIC DNA]</scope>
    <source>
        <strain evidence="2 3">CCUG 60883</strain>
        <strain evidence="1 4">CCUG 60885</strain>
    </source>
</reference>
<evidence type="ECO:0000313" key="1">
    <source>
        <dbReference type="EMBL" id="TDZ98440.1"/>
    </source>
</evidence>
<dbReference type="Proteomes" id="UP000294844">
    <property type="component" value="Unassembled WGS sequence"/>
</dbReference>
<accession>A0A4V3I053</accession>
<dbReference type="AlphaFoldDB" id="A0A4V3I053"/>
<protein>
    <submittedName>
        <fullName evidence="1">Uncharacterized protein</fullName>
    </submittedName>
</protein>
<proteinExistence type="predicted"/>
<organism evidence="1 4">
    <name type="scientific">Mycobacteroides salmoniphilum</name>
    <dbReference type="NCBI Taxonomy" id="404941"/>
    <lineage>
        <taxon>Bacteria</taxon>
        <taxon>Bacillati</taxon>
        <taxon>Actinomycetota</taxon>
        <taxon>Actinomycetes</taxon>
        <taxon>Mycobacteriales</taxon>
        <taxon>Mycobacteriaceae</taxon>
        <taxon>Mycobacteroides</taxon>
    </lineage>
</organism>
<gene>
    <name evidence="2" type="ORF">CCUG60883_03593</name>
    <name evidence="1" type="ORF">CCUG60885_00309</name>
</gene>
<dbReference type="EMBL" id="PECM01000009">
    <property type="protein sequence ID" value="TEA02970.1"/>
    <property type="molecule type" value="Genomic_DNA"/>
</dbReference>
<name>A0A4V3I053_9MYCO</name>
<sequence length="187" mass="20122">MRTTTLTATATTTATPATSRTEVAIPSKAGMPDFPDVDRFTEADVREYRTYSSYATTGLQFVTPGGYRCLMWANRRATYSGVRCWGALPQRGFNSVWAGGGAASFGNADLSRPETTYVYPGGPTGTVSPDAYKPLPSGMKLVEESVFPMQCVVRDQLTACRAKGFGAEPTQTTTHGFVLSPNGSWTF</sequence>
<evidence type="ECO:0000313" key="3">
    <source>
        <dbReference type="Proteomes" id="UP000294844"/>
    </source>
</evidence>
<dbReference type="EMBL" id="PECK01000001">
    <property type="protein sequence ID" value="TDZ98440.1"/>
    <property type="molecule type" value="Genomic_DNA"/>
</dbReference>
<keyword evidence="3" id="KW-1185">Reference proteome</keyword>